<keyword evidence="11" id="KW-1185">Reference proteome</keyword>
<dbReference type="Pfam" id="PF00266">
    <property type="entry name" value="Aminotran_5"/>
    <property type="match status" value="1"/>
</dbReference>
<dbReference type="PROSITE" id="PS00595">
    <property type="entry name" value="AA_TRANSFER_CLASS_5"/>
    <property type="match status" value="1"/>
</dbReference>
<dbReference type="Gene3D" id="3.40.640.10">
    <property type="entry name" value="Type I PLP-dependent aspartate aminotransferase-like (Major domain)"/>
    <property type="match status" value="1"/>
</dbReference>
<evidence type="ECO:0000256" key="2">
    <source>
        <dbReference type="ARBA" id="ARBA00002824"/>
    </source>
</evidence>
<keyword evidence="4 8" id="KW-0808">Transferase</keyword>
<evidence type="ECO:0000256" key="7">
    <source>
        <dbReference type="RuleBase" id="RU004504"/>
    </source>
</evidence>
<evidence type="ECO:0000313" key="11">
    <source>
        <dbReference type="Proteomes" id="UP001200145"/>
    </source>
</evidence>
<comment type="similarity">
    <text evidence="3 8">Belongs to the class-V pyridoxal-phosphate-dependent aminotransferase family. Csd subfamily.</text>
</comment>
<evidence type="ECO:0000256" key="1">
    <source>
        <dbReference type="ARBA" id="ARBA00001933"/>
    </source>
</evidence>
<name>A0ABS9BKX4_9BACT</name>
<accession>A0ABS9BKX4</accession>
<evidence type="ECO:0000256" key="6">
    <source>
        <dbReference type="ARBA" id="ARBA00050776"/>
    </source>
</evidence>
<dbReference type="Gene3D" id="3.90.1150.10">
    <property type="entry name" value="Aspartate Aminotransferase, domain 1"/>
    <property type="match status" value="1"/>
</dbReference>
<comment type="caution">
    <text evidence="10">The sequence shown here is derived from an EMBL/GenBank/DDBJ whole genome shotgun (WGS) entry which is preliminary data.</text>
</comment>
<dbReference type="InterPro" id="IPR015424">
    <property type="entry name" value="PyrdxlP-dep_Trfase"/>
</dbReference>
<comment type="cofactor">
    <cofactor evidence="1 7">
        <name>pyridoxal 5'-phosphate</name>
        <dbReference type="ChEBI" id="CHEBI:597326"/>
    </cofactor>
</comment>
<protein>
    <recommendedName>
        <fullName evidence="8">Cysteine desulfurase</fullName>
        <ecNumber evidence="8">2.8.1.7</ecNumber>
    </recommendedName>
</protein>
<evidence type="ECO:0000259" key="9">
    <source>
        <dbReference type="Pfam" id="PF00266"/>
    </source>
</evidence>
<proteinExistence type="inferred from homology"/>
<dbReference type="InterPro" id="IPR016454">
    <property type="entry name" value="Cysteine_dSase"/>
</dbReference>
<dbReference type="SUPFAM" id="SSF53383">
    <property type="entry name" value="PLP-dependent transferases"/>
    <property type="match status" value="1"/>
</dbReference>
<gene>
    <name evidence="10" type="ORF">L0U88_16835</name>
</gene>
<dbReference type="EC" id="2.8.1.7" evidence="8"/>
<evidence type="ECO:0000256" key="3">
    <source>
        <dbReference type="ARBA" id="ARBA00010447"/>
    </source>
</evidence>
<dbReference type="EMBL" id="JAKEVY010000004">
    <property type="protein sequence ID" value="MCF1716311.1"/>
    <property type="molecule type" value="Genomic_DNA"/>
</dbReference>
<dbReference type="Proteomes" id="UP001200145">
    <property type="component" value="Unassembled WGS sequence"/>
</dbReference>
<dbReference type="InterPro" id="IPR010970">
    <property type="entry name" value="Cys_dSase_SufS"/>
</dbReference>
<comment type="catalytic activity">
    <reaction evidence="6 8">
        <text>(sulfur carrier)-H + L-cysteine = (sulfur carrier)-SH + L-alanine</text>
        <dbReference type="Rhea" id="RHEA:43892"/>
        <dbReference type="Rhea" id="RHEA-COMP:14737"/>
        <dbReference type="Rhea" id="RHEA-COMP:14739"/>
        <dbReference type="ChEBI" id="CHEBI:29917"/>
        <dbReference type="ChEBI" id="CHEBI:35235"/>
        <dbReference type="ChEBI" id="CHEBI:57972"/>
        <dbReference type="ChEBI" id="CHEBI:64428"/>
        <dbReference type="EC" id="2.8.1.7"/>
    </reaction>
</comment>
<dbReference type="PANTHER" id="PTHR43586:SF8">
    <property type="entry name" value="CYSTEINE DESULFURASE 1, CHLOROPLASTIC"/>
    <property type="match status" value="1"/>
</dbReference>
<feature type="domain" description="Aminotransferase class V" evidence="9">
    <location>
        <begin position="33"/>
        <end position="402"/>
    </location>
</feature>
<evidence type="ECO:0000256" key="5">
    <source>
        <dbReference type="ARBA" id="ARBA00022898"/>
    </source>
</evidence>
<evidence type="ECO:0000256" key="8">
    <source>
        <dbReference type="RuleBase" id="RU004506"/>
    </source>
</evidence>
<dbReference type="InterPro" id="IPR015421">
    <property type="entry name" value="PyrdxlP-dep_Trfase_major"/>
</dbReference>
<dbReference type="PANTHER" id="PTHR43586">
    <property type="entry name" value="CYSTEINE DESULFURASE"/>
    <property type="match status" value="1"/>
</dbReference>
<dbReference type="PIRSF" id="PIRSF005572">
    <property type="entry name" value="NifS"/>
    <property type="match status" value="1"/>
</dbReference>
<dbReference type="InterPro" id="IPR020578">
    <property type="entry name" value="Aminotrans_V_PyrdxlP_BS"/>
</dbReference>
<dbReference type="InterPro" id="IPR000192">
    <property type="entry name" value="Aminotrans_V_dom"/>
</dbReference>
<dbReference type="NCBIfam" id="TIGR01979">
    <property type="entry name" value="sufS"/>
    <property type="match status" value="1"/>
</dbReference>
<reference evidence="10 11" key="1">
    <citation type="submission" date="2022-01" db="EMBL/GenBank/DDBJ databases">
        <title>Flavihumibacter sp. nov., isolated from sediment of a river.</title>
        <authorList>
            <person name="Liu H."/>
        </authorList>
    </citation>
    <scope>NUCLEOTIDE SEQUENCE [LARGE SCALE GENOMIC DNA]</scope>
    <source>
        <strain evidence="10 11">RY-1</strain>
    </source>
</reference>
<dbReference type="InterPro" id="IPR015422">
    <property type="entry name" value="PyrdxlP-dep_Trfase_small"/>
</dbReference>
<dbReference type="RefSeq" id="WP_234867387.1">
    <property type="nucleotide sequence ID" value="NZ_JAKEVY010000004.1"/>
</dbReference>
<comment type="function">
    <text evidence="2 8">Catalyzes the removal of elemental sulfur and selenium atoms from L-cysteine, L-cystine, L-selenocysteine, and L-selenocystine to produce L-alanine.</text>
</comment>
<sequence>METLTRSELLFDVDSIREEFPILKRKVKGKPLVYLDNAATTQKPLAVIEGLTRYYSEYNANIHRGIHSLAEEATAAFEASRDAVKEFIGAAHREEIIFTRGATEAINLVAYTWARKFVGAGDEILVSGMEHHSNIVPWQIIAEEKGAKVVPIPVLEDGTLDMEAFQRVLTEKTKLVAIVHASNSLGTINPVKFIATQAHAIGAKVLVDGSQSAVHLPIDVQDIDCDFFVFSGHKVYGPTGSGALYGKKALLEAMPVFHGGGEMIKEVSFEKTTYNELPYKFEAGTPNIADTVALKFALDFVKEIGKKKIHQYEQGLLAYATDALEQIKGLRIIGKAPEKTSVISFVVEGVHPQDLGILLDNKGIAVRTGHHCTQPLMDRFGIPGTTRASFALYTTYAEIDALVAGLERSIKTLL</sequence>
<dbReference type="CDD" id="cd06453">
    <property type="entry name" value="SufS_like"/>
    <property type="match status" value="1"/>
</dbReference>
<organism evidence="10 11">
    <name type="scientific">Flavihumibacter fluminis</name>
    <dbReference type="NCBI Taxonomy" id="2909236"/>
    <lineage>
        <taxon>Bacteria</taxon>
        <taxon>Pseudomonadati</taxon>
        <taxon>Bacteroidota</taxon>
        <taxon>Chitinophagia</taxon>
        <taxon>Chitinophagales</taxon>
        <taxon>Chitinophagaceae</taxon>
        <taxon>Flavihumibacter</taxon>
    </lineage>
</organism>
<evidence type="ECO:0000256" key="4">
    <source>
        <dbReference type="ARBA" id="ARBA00022679"/>
    </source>
</evidence>
<keyword evidence="5 8" id="KW-0663">Pyridoxal phosphate</keyword>
<evidence type="ECO:0000313" key="10">
    <source>
        <dbReference type="EMBL" id="MCF1716311.1"/>
    </source>
</evidence>